<dbReference type="PANTHER" id="PTHR10300">
    <property type="entry name" value="CALCIPRESSIN"/>
    <property type="match status" value="1"/>
</dbReference>
<dbReference type="GO" id="GO:0019722">
    <property type="term" value="P:calcium-mediated signaling"/>
    <property type="evidence" value="ECO:0007669"/>
    <property type="project" value="InterPro"/>
</dbReference>
<feature type="region of interest" description="Disordered" evidence="2">
    <location>
        <begin position="267"/>
        <end position="313"/>
    </location>
</feature>
<feature type="compositionally biased region" description="Acidic residues" evidence="2">
    <location>
        <begin position="114"/>
        <end position="124"/>
    </location>
</feature>
<dbReference type="Pfam" id="PF04847">
    <property type="entry name" value="Calcipressin"/>
    <property type="match status" value="1"/>
</dbReference>
<proteinExistence type="inferred from homology"/>
<feature type="region of interest" description="Disordered" evidence="2">
    <location>
        <begin position="88"/>
        <end position="128"/>
    </location>
</feature>
<evidence type="ECO:0000313" key="4">
    <source>
        <dbReference type="Proteomes" id="UP001182556"/>
    </source>
</evidence>
<dbReference type="GO" id="GO:0005634">
    <property type="term" value="C:nucleus"/>
    <property type="evidence" value="ECO:0007669"/>
    <property type="project" value="TreeGrafter"/>
</dbReference>
<dbReference type="GO" id="GO:0005737">
    <property type="term" value="C:cytoplasm"/>
    <property type="evidence" value="ECO:0007669"/>
    <property type="project" value="TreeGrafter"/>
</dbReference>
<sequence length="313" mass="34217">METSPIPSLVHDTTPELTNTAALLLPHQSLFAPPILQILREHYASFGLIAHWAPVRAFGRVIIVWTETEGCEVALRRGDFLKLNVDLSDDPRAEQQQAQDEQQGRRGMERGPIEGEDQEMEEVEEGSRRGPTILRLFPLPFTPLNPDPASIYLAPPESAKNFLISPPGSPPEGWEPIVEEGPNTTTLAEDLQRALESLALNGLGRGQKGSKEVILEEGGVRVEVEDTSVVPFDGEERREREGLDDDDDDDDDGRWEVEERVQVGGQGVWEMPGSRGTITPGAPFGNMSQPGLASLSATPAGKIRIAPTARPPM</sequence>
<feature type="region of interest" description="Disordered" evidence="2">
    <location>
        <begin position="230"/>
        <end position="254"/>
    </location>
</feature>
<keyword evidence="4" id="KW-1185">Reference proteome</keyword>
<accession>A0AAD9CYM1</accession>
<feature type="compositionally biased region" description="Polar residues" evidence="2">
    <location>
        <begin position="286"/>
        <end position="297"/>
    </location>
</feature>
<dbReference type="PANTHER" id="PTHR10300:SF14">
    <property type="entry name" value="PROTEIN SARAH"/>
    <property type="match status" value="1"/>
</dbReference>
<evidence type="ECO:0000256" key="2">
    <source>
        <dbReference type="SAM" id="MobiDB-lite"/>
    </source>
</evidence>
<organism evidence="3 4">
    <name type="scientific">Papiliotrema laurentii</name>
    <name type="common">Cryptococcus laurentii</name>
    <dbReference type="NCBI Taxonomy" id="5418"/>
    <lineage>
        <taxon>Eukaryota</taxon>
        <taxon>Fungi</taxon>
        <taxon>Dikarya</taxon>
        <taxon>Basidiomycota</taxon>
        <taxon>Agaricomycotina</taxon>
        <taxon>Tremellomycetes</taxon>
        <taxon>Tremellales</taxon>
        <taxon>Rhynchogastremaceae</taxon>
        <taxon>Papiliotrema</taxon>
    </lineage>
</organism>
<feature type="compositionally biased region" description="Acidic residues" evidence="2">
    <location>
        <begin position="242"/>
        <end position="253"/>
    </location>
</feature>
<dbReference type="Proteomes" id="UP001182556">
    <property type="component" value="Unassembled WGS sequence"/>
</dbReference>
<reference evidence="3" key="1">
    <citation type="submission" date="2023-02" db="EMBL/GenBank/DDBJ databases">
        <title>Identification and recombinant expression of a fungal hydrolase from Papiliotrema laurentii that hydrolyzes apple cutin and clears colloidal polyester polyurethane.</title>
        <authorList>
            <consortium name="DOE Joint Genome Institute"/>
            <person name="Roman V.A."/>
            <person name="Bojanowski C."/>
            <person name="Crable B.R."/>
            <person name="Wagner D.N."/>
            <person name="Hung C.S."/>
            <person name="Nadeau L.J."/>
            <person name="Schratz L."/>
            <person name="Haridas S."/>
            <person name="Pangilinan J."/>
            <person name="Lipzen A."/>
            <person name="Na H."/>
            <person name="Yan M."/>
            <person name="Ng V."/>
            <person name="Grigoriev I.V."/>
            <person name="Spatafora J.W."/>
            <person name="Barlow D."/>
            <person name="Biffinger J."/>
            <person name="Kelley-Loughnane N."/>
            <person name="Varaljay V.A."/>
            <person name="Crookes-Goodson W.J."/>
        </authorList>
    </citation>
    <scope>NUCLEOTIDE SEQUENCE</scope>
    <source>
        <strain evidence="3">5307AH</strain>
    </source>
</reference>
<dbReference type="InterPro" id="IPR006931">
    <property type="entry name" value="Calcipressin"/>
</dbReference>
<dbReference type="EMBL" id="JAODAN010000007">
    <property type="protein sequence ID" value="KAK1923003.1"/>
    <property type="molecule type" value="Genomic_DNA"/>
</dbReference>
<evidence type="ECO:0000256" key="1">
    <source>
        <dbReference type="ARBA" id="ARBA00008209"/>
    </source>
</evidence>
<dbReference type="AlphaFoldDB" id="A0AAD9CYM1"/>
<name>A0AAD9CYM1_PAPLA</name>
<dbReference type="GO" id="GO:0008597">
    <property type="term" value="F:calcium-dependent protein serine/threonine phosphatase regulator activity"/>
    <property type="evidence" value="ECO:0007669"/>
    <property type="project" value="TreeGrafter"/>
</dbReference>
<feature type="compositionally biased region" description="Basic and acidic residues" evidence="2">
    <location>
        <begin position="102"/>
        <end position="113"/>
    </location>
</feature>
<protein>
    <submittedName>
        <fullName evidence="3">Calcineurin-binding protein related protein</fullName>
    </submittedName>
</protein>
<gene>
    <name evidence="3" type="ORF">DB88DRAFT_511572</name>
</gene>
<evidence type="ECO:0000313" key="3">
    <source>
        <dbReference type="EMBL" id="KAK1923003.1"/>
    </source>
</evidence>
<comment type="similarity">
    <text evidence="1">Belongs to the RCAN family.</text>
</comment>
<comment type="caution">
    <text evidence="3">The sequence shown here is derived from an EMBL/GenBank/DDBJ whole genome shotgun (WGS) entry which is preliminary data.</text>
</comment>